<protein>
    <recommendedName>
        <fullName evidence="4">Type-4 uracil-DNA glycosylase</fullName>
        <ecNumber evidence="3">3.2.2.27</ecNumber>
    </recommendedName>
</protein>
<evidence type="ECO:0000256" key="4">
    <source>
        <dbReference type="ARBA" id="ARBA00019403"/>
    </source>
</evidence>
<keyword evidence="11" id="KW-0234">DNA repair</keyword>
<comment type="similarity">
    <text evidence="2">Belongs to the uracil-DNA glycosylase (UDG) superfamily. Type 4 (UDGa) family.</text>
</comment>
<keyword evidence="7" id="KW-0227">DNA damage</keyword>
<evidence type="ECO:0000313" key="13">
    <source>
        <dbReference type="EMBL" id="WNY24752.1"/>
    </source>
</evidence>
<accession>A0AA96VDM1</accession>
<name>A0AA96VDM1_9EURY</name>
<dbReference type="GO" id="GO:0004844">
    <property type="term" value="F:uracil DNA N-glycosylase activity"/>
    <property type="evidence" value="ECO:0007669"/>
    <property type="project" value="UniProtKB-EC"/>
</dbReference>
<dbReference type="GO" id="GO:0046872">
    <property type="term" value="F:metal ion binding"/>
    <property type="evidence" value="ECO:0007669"/>
    <property type="project" value="UniProtKB-KW"/>
</dbReference>
<evidence type="ECO:0000259" key="12">
    <source>
        <dbReference type="SMART" id="SM00986"/>
    </source>
</evidence>
<dbReference type="RefSeq" id="WP_338102825.1">
    <property type="nucleotide sequence ID" value="NZ_CP131060.1"/>
</dbReference>
<keyword evidence="13" id="KW-0326">Glycosidase</keyword>
<dbReference type="SUPFAM" id="SSF52141">
    <property type="entry name" value="Uracil-DNA glycosylase-like"/>
    <property type="match status" value="1"/>
</dbReference>
<dbReference type="PANTHER" id="PTHR33693">
    <property type="entry name" value="TYPE-5 URACIL-DNA GLYCOSYLASE"/>
    <property type="match status" value="1"/>
</dbReference>
<dbReference type="GO" id="GO:0051539">
    <property type="term" value="F:4 iron, 4 sulfur cluster binding"/>
    <property type="evidence" value="ECO:0007669"/>
    <property type="project" value="UniProtKB-KW"/>
</dbReference>
<dbReference type="SMART" id="SM00987">
    <property type="entry name" value="UreE_C"/>
    <property type="match status" value="1"/>
</dbReference>
<evidence type="ECO:0000313" key="14">
    <source>
        <dbReference type="Proteomes" id="UP001303587"/>
    </source>
</evidence>
<feature type="domain" description="Uracil-DNA glycosylase-like" evidence="12">
    <location>
        <begin position="53"/>
        <end position="198"/>
    </location>
</feature>
<dbReference type="GeneID" id="89229402"/>
<dbReference type="Gene3D" id="3.40.470.10">
    <property type="entry name" value="Uracil-DNA glycosylase-like domain"/>
    <property type="match status" value="1"/>
</dbReference>
<dbReference type="EC" id="3.2.2.27" evidence="3"/>
<evidence type="ECO:0000256" key="9">
    <source>
        <dbReference type="ARBA" id="ARBA00023004"/>
    </source>
</evidence>
<dbReference type="InterPro" id="IPR005273">
    <property type="entry name" value="Ura-DNA_glyco_family4"/>
</dbReference>
<evidence type="ECO:0000256" key="11">
    <source>
        <dbReference type="ARBA" id="ARBA00023204"/>
    </source>
</evidence>
<organism evidence="13 14">
    <name type="scientific">Methanolapillus millepedarum</name>
    <dbReference type="NCBI Taxonomy" id="3028296"/>
    <lineage>
        <taxon>Archaea</taxon>
        <taxon>Methanobacteriati</taxon>
        <taxon>Methanobacteriota</taxon>
        <taxon>Stenosarchaea group</taxon>
        <taxon>Methanomicrobia</taxon>
        <taxon>Methanosarcinales</taxon>
        <taxon>Methanosarcinaceae</taxon>
        <taxon>Methanolapillus</taxon>
    </lineage>
</organism>
<dbReference type="CDD" id="cd10030">
    <property type="entry name" value="UDG-F4_TTUDGA_SPO1dp_like"/>
    <property type="match status" value="1"/>
</dbReference>
<evidence type="ECO:0000256" key="10">
    <source>
        <dbReference type="ARBA" id="ARBA00023014"/>
    </source>
</evidence>
<keyword evidence="10" id="KW-0411">Iron-sulfur</keyword>
<gene>
    <name evidence="13" type="primary">tmung</name>
    <name evidence="13" type="ORF">MsAc7_02770</name>
</gene>
<dbReference type="Pfam" id="PF03167">
    <property type="entry name" value="UDG"/>
    <property type="match status" value="1"/>
</dbReference>
<keyword evidence="8 13" id="KW-0378">Hydrolase</keyword>
<evidence type="ECO:0000256" key="3">
    <source>
        <dbReference type="ARBA" id="ARBA00012030"/>
    </source>
</evidence>
<dbReference type="GO" id="GO:0006281">
    <property type="term" value="P:DNA repair"/>
    <property type="evidence" value="ECO:0007669"/>
    <property type="project" value="UniProtKB-KW"/>
</dbReference>
<evidence type="ECO:0000256" key="8">
    <source>
        <dbReference type="ARBA" id="ARBA00022801"/>
    </source>
</evidence>
<evidence type="ECO:0000256" key="1">
    <source>
        <dbReference type="ARBA" id="ARBA00001400"/>
    </source>
</evidence>
<dbReference type="NCBIfam" id="TIGR00758">
    <property type="entry name" value="UDG_fam4"/>
    <property type="match status" value="1"/>
</dbReference>
<sequence length="204" mass="23282">MKLIPVDLNSFLDDENGDEARSKSFSDEFSDLEKRIFACKRCDLHLTVTNKVISKGSNHPKVVFIGEAPGKNEDETGVPFCGRAGKLLDKMIDYMEIKDGGWAVINTLKCRPPENRTPTAKEIEICRPFLTEQLRLMNPDVIILLGNTAEKAFGESVGWGELKKTKDGKMILKIFHPAAMIYKREREQEQYSFLDKYKYLWTEG</sequence>
<proteinExistence type="inferred from homology"/>
<dbReference type="PANTHER" id="PTHR33693:SF1">
    <property type="entry name" value="TYPE-4 URACIL-DNA GLYCOSYLASE"/>
    <property type="match status" value="1"/>
</dbReference>
<dbReference type="SMART" id="SM00986">
    <property type="entry name" value="UDG"/>
    <property type="match status" value="1"/>
</dbReference>
<dbReference type="AlphaFoldDB" id="A0AA96VDM1"/>
<keyword evidence="5" id="KW-0004">4Fe-4S</keyword>
<keyword evidence="6" id="KW-0479">Metal-binding</keyword>
<evidence type="ECO:0000256" key="5">
    <source>
        <dbReference type="ARBA" id="ARBA00022485"/>
    </source>
</evidence>
<reference evidence="13 14" key="1">
    <citation type="submission" date="2023-07" db="EMBL/GenBank/DDBJ databases">
        <title>Closed genoem sequence of Methanosarcinaceae archaeon Ac7.</title>
        <authorList>
            <person name="Poehlein A."/>
            <person name="Protasov E."/>
            <person name="Platt K."/>
            <person name="Reeh H."/>
            <person name="Daniel R."/>
            <person name="Brune A."/>
        </authorList>
    </citation>
    <scope>NUCLEOTIDE SEQUENCE [LARGE SCALE GENOMIC DNA]</scope>
    <source>
        <strain evidence="13 14">Ac7</strain>
    </source>
</reference>
<evidence type="ECO:0000256" key="7">
    <source>
        <dbReference type="ARBA" id="ARBA00022763"/>
    </source>
</evidence>
<evidence type="ECO:0000256" key="2">
    <source>
        <dbReference type="ARBA" id="ARBA00006521"/>
    </source>
</evidence>
<dbReference type="InterPro" id="IPR051536">
    <property type="entry name" value="UDG_Type-4/5"/>
</dbReference>
<dbReference type="Proteomes" id="UP001303587">
    <property type="component" value="Chromosome"/>
</dbReference>
<keyword evidence="9" id="KW-0408">Iron</keyword>
<dbReference type="EMBL" id="CP131060">
    <property type="protein sequence ID" value="WNY24752.1"/>
    <property type="molecule type" value="Genomic_DNA"/>
</dbReference>
<comment type="catalytic activity">
    <reaction evidence="1">
        <text>Hydrolyzes single-stranded DNA or mismatched double-stranded DNA and polynucleotides, releasing free uracil.</text>
        <dbReference type="EC" id="3.2.2.27"/>
    </reaction>
</comment>
<dbReference type="InterPro" id="IPR005122">
    <property type="entry name" value="Uracil-DNA_glycosylase-like"/>
</dbReference>
<keyword evidence="14" id="KW-1185">Reference proteome</keyword>
<evidence type="ECO:0000256" key="6">
    <source>
        <dbReference type="ARBA" id="ARBA00022723"/>
    </source>
</evidence>
<dbReference type="InterPro" id="IPR036895">
    <property type="entry name" value="Uracil-DNA_glycosylase-like_sf"/>
</dbReference>